<protein>
    <submittedName>
        <fullName evidence="1">Uncharacterized protein</fullName>
    </submittedName>
</protein>
<proteinExistence type="predicted"/>
<dbReference type="HOGENOM" id="CLU_010285_0_0_1"/>
<name>E3NGJ1_CAERE</name>
<sequence>MLHFYKPGEFVTPGVKHLAKKYNVSRRSEVASNTLCDRAALALV</sequence>
<dbReference type="EMBL" id="DS268655">
    <property type="protein sequence ID" value="EFO97108.1"/>
    <property type="molecule type" value="Genomic_DNA"/>
</dbReference>
<gene>
    <name evidence="1" type="ORF">CRE_30475</name>
</gene>
<keyword evidence="2" id="KW-1185">Reference proteome</keyword>
<evidence type="ECO:0000313" key="1">
    <source>
        <dbReference type="EMBL" id="EFO97108.1"/>
    </source>
</evidence>
<reference evidence="1" key="1">
    <citation type="submission" date="2007-07" db="EMBL/GenBank/DDBJ databases">
        <title>PCAP assembly of the Caenorhabditis remanei genome.</title>
        <authorList>
            <consortium name="The Caenorhabditis remanei Sequencing Consortium"/>
            <person name="Wilson R.K."/>
        </authorList>
    </citation>
    <scope>NUCLEOTIDE SEQUENCE [LARGE SCALE GENOMIC DNA]</scope>
    <source>
        <strain evidence="1">PB4641</strain>
    </source>
</reference>
<dbReference type="OrthoDB" id="26387at2759"/>
<dbReference type="Proteomes" id="UP000008281">
    <property type="component" value="Unassembled WGS sequence"/>
</dbReference>
<dbReference type="InParanoid" id="E3NGJ1"/>
<accession>E3NGJ1</accession>
<evidence type="ECO:0000313" key="2">
    <source>
        <dbReference type="Proteomes" id="UP000008281"/>
    </source>
</evidence>
<dbReference type="AlphaFoldDB" id="E3NGJ1"/>
<organism evidence="2">
    <name type="scientific">Caenorhabditis remanei</name>
    <name type="common">Caenorhabditis vulgaris</name>
    <dbReference type="NCBI Taxonomy" id="31234"/>
    <lineage>
        <taxon>Eukaryota</taxon>
        <taxon>Metazoa</taxon>
        <taxon>Ecdysozoa</taxon>
        <taxon>Nematoda</taxon>
        <taxon>Chromadorea</taxon>
        <taxon>Rhabditida</taxon>
        <taxon>Rhabditina</taxon>
        <taxon>Rhabditomorpha</taxon>
        <taxon>Rhabditoidea</taxon>
        <taxon>Rhabditidae</taxon>
        <taxon>Peloderinae</taxon>
        <taxon>Caenorhabditis</taxon>
    </lineage>
</organism>